<evidence type="ECO:0000256" key="12">
    <source>
        <dbReference type="ARBA" id="ARBA00022842"/>
    </source>
</evidence>
<dbReference type="Gene3D" id="3.30.470.20">
    <property type="entry name" value="ATP-grasp fold, B domain"/>
    <property type="match status" value="1"/>
</dbReference>
<evidence type="ECO:0000259" key="16">
    <source>
        <dbReference type="Pfam" id="PF01326"/>
    </source>
</evidence>
<comment type="pathway">
    <text evidence="3">Carbohydrate biosynthesis; gluconeogenesis.</text>
</comment>
<evidence type="ECO:0000256" key="3">
    <source>
        <dbReference type="ARBA" id="ARBA00004742"/>
    </source>
</evidence>
<keyword evidence="10" id="KW-0418">Kinase</keyword>
<evidence type="ECO:0000256" key="13">
    <source>
        <dbReference type="ARBA" id="ARBA00033470"/>
    </source>
</evidence>
<organism evidence="17 18">
    <name type="scientific">Candidatus Zambryskibacteria bacterium RIFCSPLOWO2_01_FULL_45_21</name>
    <dbReference type="NCBI Taxonomy" id="1802761"/>
    <lineage>
        <taxon>Bacteria</taxon>
        <taxon>Candidatus Zambryskiibacteriota</taxon>
    </lineage>
</organism>
<evidence type="ECO:0000256" key="4">
    <source>
        <dbReference type="ARBA" id="ARBA00007837"/>
    </source>
</evidence>
<sequence>MKYTSPFSKLTKKDADKAGGKGASLGEMTRVGIPVPNGFVILSATFDHFLHETDLTQEIDAILKTVDHKAIHTVERASEKIRGLIEKQKILSDICNEIKKEFEFLKTEFVAVRSSATAEDGTEHAWAGQLESYLNTTEDDLLDKVKKCWSSLFTPRAIFYRFEKELHGTDISVAVVVQKMVQSEVSGVAFSVHPITEDRNQLIIEAGFGLGEAIVSGAITPDSYVVEKEPRKIIDTTVNTQKRGLYKSRSGENEWKEIYKPQASSQVLKESQILELADLIVKIENHYGFPCDIEWAYENGKFYITQSRPITTLDKLDKVKKPHQQYINHISRDMSLTAIYYPFLVQTGIYKSTFEFKSKGLFYFSEKSFLKGYKSFEDDQRVKDQIIKYVKKGKLVSILKNFKKIIDQRIKLTQSFINTDLDKKSQQWVINQFKKFNKFYLRYWSYHLFVFNLDKAIENTLYRNLLKENEKLLNKVRNHNPFLFFDEEYLPHLFNYLAKTFSVKKRLLYFLTPDEIIKLMGSGGNFDWNEIKKGQNIIFFAQYITGKLFTLTVTH</sequence>
<feature type="region of interest" description="Disordered" evidence="15">
    <location>
        <begin position="1"/>
        <end position="22"/>
    </location>
</feature>
<gene>
    <name evidence="17" type="ORF">A3B14_01190</name>
</gene>
<keyword evidence="7" id="KW-0808">Transferase</keyword>
<dbReference type="Proteomes" id="UP000176800">
    <property type="component" value="Unassembled WGS sequence"/>
</dbReference>
<name>A0A1G2U4S8_9BACT</name>
<dbReference type="PANTHER" id="PTHR43030:SF1">
    <property type="entry name" value="PHOSPHOENOLPYRUVATE SYNTHASE"/>
    <property type="match status" value="1"/>
</dbReference>
<feature type="domain" description="Pyruvate phosphate dikinase AMP/ATP-binding" evidence="16">
    <location>
        <begin position="17"/>
        <end position="324"/>
    </location>
</feature>
<keyword evidence="12" id="KW-0460">Magnesium</keyword>
<keyword evidence="8" id="KW-0479">Metal-binding</keyword>
<evidence type="ECO:0000256" key="11">
    <source>
        <dbReference type="ARBA" id="ARBA00022840"/>
    </source>
</evidence>
<keyword evidence="11" id="KW-0067">ATP-binding</keyword>
<accession>A0A1G2U4S8</accession>
<evidence type="ECO:0000313" key="18">
    <source>
        <dbReference type="Proteomes" id="UP000176800"/>
    </source>
</evidence>
<dbReference type="AlphaFoldDB" id="A0A1G2U4S8"/>
<dbReference type="EC" id="2.7.9.2" evidence="5"/>
<evidence type="ECO:0000256" key="6">
    <source>
        <dbReference type="ARBA" id="ARBA00021623"/>
    </source>
</evidence>
<evidence type="ECO:0000256" key="2">
    <source>
        <dbReference type="ARBA" id="ARBA00002988"/>
    </source>
</evidence>
<dbReference type="Gene3D" id="3.30.1490.20">
    <property type="entry name" value="ATP-grasp fold, A domain"/>
    <property type="match status" value="1"/>
</dbReference>
<comment type="similarity">
    <text evidence="4">Belongs to the PEP-utilizing enzyme family.</text>
</comment>
<evidence type="ECO:0000256" key="7">
    <source>
        <dbReference type="ARBA" id="ARBA00022679"/>
    </source>
</evidence>
<dbReference type="GO" id="GO:0008986">
    <property type="term" value="F:pyruvate, water dikinase activity"/>
    <property type="evidence" value="ECO:0007669"/>
    <property type="project" value="UniProtKB-EC"/>
</dbReference>
<comment type="cofactor">
    <cofactor evidence="1">
        <name>Mg(2+)</name>
        <dbReference type="ChEBI" id="CHEBI:18420"/>
    </cofactor>
</comment>
<dbReference type="GO" id="GO:0046872">
    <property type="term" value="F:metal ion binding"/>
    <property type="evidence" value="ECO:0007669"/>
    <property type="project" value="UniProtKB-KW"/>
</dbReference>
<comment type="catalytic activity">
    <reaction evidence="14">
        <text>pyruvate + ATP + H2O = phosphoenolpyruvate + AMP + phosphate + 2 H(+)</text>
        <dbReference type="Rhea" id="RHEA:11364"/>
        <dbReference type="ChEBI" id="CHEBI:15361"/>
        <dbReference type="ChEBI" id="CHEBI:15377"/>
        <dbReference type="ChEBI" id="CHEBI:15378"/>
        <dbReference type="ChEBI" id="CHEBI:30616"/>
        <dbReference type="ChEBI" id="CHEBI:43474"/>
        <dbReference type="ChEBI" id="CHEBI:58702"/>
        <dbReference type="ChEBI" id="CHEBI:456215"/>
        <dbReference type="EC" id="2.7.9.2"/>
    </reaction>
</comment>
<evidence type="ECO:0000256" key="1">
    <source>
        <dbReference type="ARBA" id="ARBA00001946"/>
    </source>
</evidence>
<dbReference type="GO" id="GO:0005524">
    <property type="term" value="F:ATP binding"/>
    <property type="evidence" value="ECO:0007669"/>
    <property type="project" value="UniProtKB-KW"/>
</dbReference>
<comment type="function">
    <text evidence="2">Catalyzes the phosphorylation of pyruvate to phosphoenolpyruvate.</text>
</comment>
<dbReference type="EMBL" id="MHWE01000012">
    <property type="protein sequence ID" value="OHB03930.1"/>
    <property type="molecule type" value="Genomic_DNA"/>
</dbReference>
<dbReference type="PANTHER" id="PTHR43030">
    <property type="entry name" value="PHOSPHOENOLPYRUVATE SYNTHASE"/>
    <property type="match status" value="1"/>
</dbReference>
<protein>
    <recommendedName>
        <fullName evidence="6">Phosphoenolpyruvate synthase</fullName>
        <ecNumber evidence="5">2.7.9.2</ecNumber>
    </recommendedName>
    <alternativeName>
        <fullName evidence="13">Pyruvate, water dikinase</fullName>
    </alternativeName>
</protein>
<keyword evidence="9" id="KW-0547">Nucleotide-binding</keyword>
<proteinExistence type="inferred from homology"/>
<evidence type="ECO:0000256" key="15">
    <source>
        <dbReference type="SAM" id="MobiDB-lite"/>
    </source>
</evidence>
<dbReference type="SUPFAM" id="SSF56059">
    <property type="entry name" value="Glutathione synthetase ATP-binding domain-like"/>
    <property type="match status" value="1"/>
</dbReference>
<evidence type="ECO:0000256" key="5">
    <source>
        <dbReference type="ARBA" id="ARBA00011996"/>
    </source>
</evidence>
<reference evidence="17 18" key="1">
    <citation type="journal article" date="2016" name="Nat. Commun.">
        <title>Thousands of microbial genomes shed light on interconnected biogeochemical processes in an aquifer system.</title>
        <authorList>
            <person name="Anantharaman K."/>
            <person name="Brown C.T."/>
            <person name="Hug L.A."/>
            <person name="Sharon I."/>
            <person name="Castelle C.J."/>
            <person name="Probst A.J."/>
            <person name="Thomas B.C."/>
            <person name="Singh A."/>
            <person name="Wilkins M.J."/>
            <person name="Karaoz U."/>
            <person name="Brodie E.L."/>
            <person name="Williams K.H."/>
            <person name="Hubbard S.S."/>
            <person name="Banfield J.F."/>
        </authorList>
    </citation>
    <scope>NUCLEOTIDE SEQUENCE [LARGE SCALE GENOMIC DNA]</scope>
</reference>
<comment type="caution">
    <text evidence="17">The sequence shown here is derived from an EMBL/GenBank/DDBJ whole genome shotgun (WGS) entry which is preliminary data.</text>
</comment>
<dbReference type="InterPro" id="IPR006319">
    <property type="entry name" value="PEP_synth"/>
</dbReference>
<evidence type="ECO:0000256" key="9">
    <source>
        <dbReference type="ARBA" id="ARBA00022741"/>
    </source>
</evidence>
<dbReference type="InterPro" id="IPR013815">
    <property type="entry name" value="ATP_grasp_subdomain_1"/>
</dbReference>
<dbReference type="GO" id="GO:0006094">
    <property type="term" value="P:gluconeogenesis"/>
    <property type="evidence" value="ECO:0007669"/>
    <property type="project" value="UniProtKB-UniPathway"/>
</dbReference>
<dbReference type="UniPathway" id="UPA00138"/>
<dbReference type="InterPro" id="IPR002192">
    <property type="entry name" value="PPDK_AMP/ATP-bd"/>
</dbReference>
<evidence type="ECO:0000256" key="10">
    <source>
        <dbReference type="ARBA" id="ARBA00022777"/>
    </source>
</evidence>
<evidence type="ECO:0000256" key="14">
    <source>
        <dbReference type="ARBA" id="ARBA00047700"/>
    </source>
</evidence>
<evidence type="ECO:0000313" key="17">
    <source>
        <dbReference type="EMBL" id="OHB03930.1"/>
    </source>
</evidence>
<evidence type="ECO:0000256" key="8">
    <source>
        <dbReference type="ARBA" id="ARBA00022723"/>
    </source>
</evidence>
<dbReference type="Pfam" id="PF01326">
    <property type="entry name" value="PPDK_N"/>
    <property type="match status" value="1"/>
</dbReference>